<evidence type="ECO:0000256" key="1">
    <source>
        <dbReference type="ARBA" id="ARBA00000085"/>
    </source>
</evidence>
<evidence type="ECO:0000256" key="3">
    <source>
        <dbReference type="ARBA" id="ARBA00022553"/>
    </source>
</evidence>
<dbReference type="EMBL" id="JAPNNL010000126">
    <property type="protein sequence ID" value="MDA0636866.1"/>
    <property type="molecule type" value="Genomic_DNA"/>
</dbReference>
<dbReference type="Gene3D" id="3.30.565.10">
    <property type="entry name" value="Histidine kinase-like ATPase, C-terminal domain"/>
    <property type="match status" value="1"/>
</dbReference>
<keyword evidence="10" id="KW-1185">Reference proteome</keyword>
<keyword evidence="3" id="KW-0597">Phosphoprotein</keyword>
<proteinExistence type="predicted"/>
<protein>
    <recommendedName>
        <fullName evidence="2">histidine kinase</fullName>
        <ecNumber evidence="2">2.7.13.3</ecNumber>
    </recommendedName>
</protein>
<keyword evidence="4" id="KW-0808">Transferase</keyword>
<keyword evidence="7" id="KW-1133">Transmembrane helix</keyword>
<gene>
    <name evidence="9" type="ORF">OUY22_25945</name>
</gene>
<feature type="transmembrane region" description="Helical" evidence="7">
    <location>
        <begin position="12"/>
        <end position="34"/>
    </location>
</feature>
<evidence type="ECO:0000313" key="10">
    <source>
        <dbReference type="Proteomes" id="UP001144036"/>
    </source>
</evidence>
<dbReference type="PANTHER" id="PTHR45436:SF5">
    <property type="entry name" value="SENSOR HISTIDINE KINASE TRCS"/>
    <property type="match status" value="1"/>
</dbReference>
<feature type="region of interest" description="Disordered" evidence="6">
    <location>
        <begin position="631"/>
        <end position="745"/>
    </location>
</feature>
<sequence length="745" mass="80915">MRAAPPVRAKILRILVVPLVSLLALWGYLAYSMVSETSGFANSRSEWDAIGAPARDLIAELQKERQLTAEAAEDTAGNAQLGTQRHHTDQAVARIRDVAATVSGSVSTPPEAVGALLDQLDGLPSVRASADLDQVPPLATTEKFNTLISVANRQFTGAESVTAVSSYRVLRGLGYYGAVDEYLARQNAILTPALQRGEMTRAEHGAFVAATAARRVQLANAERDMGPELRVGHERLLASPEYQRFVTAEDAVFHWNKSGKPPILAEAWKRDTGAVHAMLSDSYTEELARATAKGEDLVLAGLLRIALVVGLGLLAVVLSIALSYRFGRSLVNELKKLQGSAVELAEVRLPRLVERLRKGEDVDPAETPELESARIAEVEGVVRAFSAVQRTAVEAAVGQATLRKGVGQVFLNLARRNQALLHRQLALLDTMERKAEDPDTLEGLFKLDHFTTRMRRHAENLIILSEAAPARRWRDPVPVFDVVRSAALEVEDYTRITVQPMPNGPLLTGAAVTDVIHLVAELLENATAFSPPNTGVQVRGLSAANGFALEIEDRGLGVNPATMRELNAQLATPPEFDLARSDRMGVFVVSRLAARHGIKVTLRPSPYDGTTAIIMLPSCVLAERAPVPPRTGHSLFEPGRAIPPSPPREVRPPVPARSPGPPTGPIPRQAADPDDDLDGLPVRVRQAHLAPQLRKSRPEQESDVSTRAPEELFSLMTSMQEGWRQARRETDGARDNGRNERDSHG</sequence>
<evidence type="ECO:0000256" key="5">
    <source>
        <dbReference type="ARBA" id="ARBA00022777"/>
    </source>
</evidence>
<keyword evidence="7" id="KW-0812">Transmembrane</keyword>
<feature type="compositionally biased region" description="Basic and acidic residues" evidence="6">
    <location>
        <begin position="724"/>
        <end position="745"/>
    </location>
</feature>
<dbReference type="EC" id="2.7.13.3" evidence="2"/>
<dbReference type="InterPro" id="IPR036890">
    <property type="entry name" value="HATPase_C_sf"/>
</dbReference>
<reference evidence="9" key="1">
    <citation type="submission" date="2022-11" db="EMBL/GenBank/DDBJ databases">
        <title>Nonomuraea corallina sp. nov., a new species of the genus Nonomuraea isolated from sea side sediment in Thai sea.</title>
        <authorList>
            <person name="Ngamcharungchit C."/>
            <person name="Matsumoto A."/>
            <person name="Suriyachadkun C."/>
            <person name="Panbangred W."/>
            <person name="Inahashi Y."/>
            <person name="Intra B."/>
        </authorList>
    </citation>
    <scope>NUCLEOTIDE SEQUENCE</scope>
    <source>
        <strain evidence="9">MCN248</strain>
    </source>
</reference>
<accession>A0ABT4SIW1</accession>
<dbReference type="InterPro" id="IPR013587">
    <property type="entry name" value="Nitrate/nitrite_sensing"/>
</dbReference>
<keyword evidence="5" id="KW-0418">Kinase</keyword>
<organism evidence="9 10">
    <name type="scientific">Nonomuraea corallina</name>
    <dbReference type="NCBI Taxonomy" id="2989783"/>
    <lineage>
        <taxon>Bacteria</taxon>
        <taxon>Bacillati</taxon>
        <taxon>Actinomycetota</taxon>
        <taxon>Actinomycetes</taxon>
        <taxon>Streptosporangiales</taxon>
        <taxon>Streptosporangiaceae</taxon>
        <taxon>Nonomuraea</taxon>
    </lineage>
</organism>
<dbReference type="PANTHER" id="PTHR45436">
    <property type="entry name" value="SENSOR HISTIDINE KINASE YKOH"/>
    <property type="match status" value="1"/>
</dbReference>
<feature type="domain" description="Histidine kinase/HSP90-like ATPase" evidence="8">
    <location>
        <begin position="510"/>
        <end position="620"/>
    </location>
</feature>
<name>A0ABT4SIW1_9ACTN</name>
<comment type="caution">
    <text evidence="9">The sequence shown here is derived from an EMBL/GenBank/DDBJ whole genome shotgun (WGS) entry which is preliminary data.</text>
</comment>
<evidence type="ECO:0000313" key="9">
    <source>
        <dbReference type="EMBL" id="MDA0636866.1"/>
    </source>
</evidence>
<evidence type="ECO:0000259" key="8">
    <source>
        <dbReference type="SMART" id="SM00387"/>
    </source>
</evidence>
<feature type="compositionally biased region" description="Pro residues" evidence="6">
    <location>
        <begin position="641"/>
        <end position="665"/>
    </location>
</feature>
<dbReference type="RefSeq" id="WP_270157766.1">
    <property type="nucleotide sequence ID" value="NZ_JAPNNL010000126.1"/>
</dbReference>
<evidence type="ECO:0000256" key="7">
    <source>
        <dbReference type="SAM" id="Phobius"/>
    </source>
</evidence>
<dbReference type="SMART" id="SM00387">
    <property type="entry name" value="HATPase_c"/>
    <property type="match status" value="1"/>
</dbReference>
<evidence type="ECO:0000256" key="6">
    <source>
        <dbReference type="SAM" id="MobiDB-lite"/>
    </source>
</evidence>
<dbReference type="InterPro" id="IPR050428">
    <property type="entry name" value="TCS_sensor_his_kinase"/>
</dbReference>
<evidence type="ECO:0000256" key="4">
    <source>
        <dbReference type="ARBA" id="ARBA00022679"/>
    </source>
</evidence>
<evidence type="ECO:0000256" key="2">
    <source>
        <dbReference type="ARBA" id="ARBA00012438"/>
    </source>
</evidence>
<comment type="catalytic activity">
    <reaction evidence="1">
        <text>ATP + protein L-histidine = ADP + protein N-phospho-L-histidine.</text>
        <dbReference type="EC" id="2.7.13.3"/>
    </reaction>
</comment>
<dbReference type="Pfam" id="PF02518">
    <property type="entry name" value="HATPase_c"/>
    <property type="match status" value="1"/>
</dbReference>
<dbReference type="SUPFAM" id="SSF55874">
    <property type="entry name" value="ATPase domain of HSP90 chaperone/DNA topoisomerase II/histidine kinase"/>
    <property type="match status" value="1"/>
</dbReference>
<dbReference type="Pfam" id="PF08376">
    <property type="entry name" value="NIT"/>
    <property type="match status" value="1"/>
</dbReference>
<dbReference type="InterPro" id="IPR003594">
    <property type="entry name" value="HATPase_dom"/>
</dbReference>
<keyword evidence="7" id="KW-0472">Membrane</keyword>
<dbReference type="Proteomes" id="UP001144036">
    <property type="component" value="Unassembled WGS sequence"/>
</dbReference>